<feature type="compositionally biased region" description="Basic residues" evidence="1">
    <location>
        <begin position="76"/>
        <end position="92"/>
    </location>
</feature>
<evidence type="ECO:0000313" key="2">
    <source>
        <dbReference type="EMBL" id="KZV57885.1"/>
    </source>
</evidence>
<accession>A0A2Z7DEX3</accession>
<keyword evidence="3" id="KW-1185">Reference proteome</keyword>
<evidence type="ECO:0000313" key="3">
    <source>
        <dbReference type="Proteomes" id="UP000250235"/>
    </source>
</evidence>
<proteinExistence type="predicted"/>
<evidence type="ECO:0000256" key="1">
    <source>
        <dbReference type="SAM" id="MobiDB-lite"/>
    </source>
</evidence>
<dbReference type="Proteomes" id="UP000250235">
    <property type="component" value="Unassembled WGS sequence"/>
</dbReference>
<feature type="region of interest" description="Disordered" evidence="1">
    <location>
        <begin position="56"/>
        <end position="92"/>
    </location>
</feature>
<reference evidence="2 3" key="1">
    <citation type="journal article" date="2015" name="Proc. Natl. Acad. Sci. U.S.A.">
        <title>The resurrection genome of Boea hygrometrica: A blueprint for survival of dehydration.</title>
        <authorList>
            <person name="Xiao L."/>
            <person name="Yang G."/>
            <person name="Zhang L."/>
            <person name="Yang X."/>
            <person name="Zhao S."/>
            <person name="Ji Z."/>
            <person name="Zhou Q."/>
            <person name="Hu M."/>
            <person name="Wang Y."/>
            <person name="Chen M."/>
            <person name="Xu Y."/>
            <person name="Jin H."/>
            <person name="Xiao X."/>
            <person name="Hu G."/>
            <person name="Bao F."/>
            <person name="Hu Y."/>
            <person name="Wan P."/>
            <person name="Li L."/>
            <person name="Deng X."/>
            <person name="Kuang T."/>
            <person name="Xiang C."/>
            <person name="Zhu J.K."/>
            <person name="Oliver M.J."/>
            <person name="He Y."/>
        </authorList>
    </citation>
    <scope>NUCLEOTIDE SEQUENCE [LARGE SCALE GENOMIC DNA]</scope>
    <source>
        <strain evidence="3">cv. XS01</strain>
    </source>
</reference>
<sequence length="184" mass="21228">MTSRIQSKYVFPCVAIRILPEYVFPYLCDKIAGDHGEYLVRDTRCRRIFARICSPPPPSPSINTRHPEQPLSNRYQSRRPTSRAPNRRKTKRRKNQLLVAILAFCGILRNQSTGAKIQTLAREFQQFLHEYRSVVELERKSAATQIQQRRNFSGDANSAATQTSSSPRNFIIQISRNPDFCSRT</sequence>
<dbReference type="EMBL" id="KQ987245">
    <property type="protein sequence ID" value="KZV57885.1"/>
    <property type="molecule type" value="Genomic_DNA"/>
</dbReference>
<name>A0A2Z7DEX3_9LAMI</name>
<gene>
    <name evidence="2" type="ORF">F511_03454</name>
</gene>
<dbReference type="AlphaFoldDB" id="A0A2Z7DEX3"/>
<protein>
    <submittedName>
        <fullName evidence="2">Uncharacterized protein</fullName>
    </submittedName>
</protein>
<organism evidence="2 3">
    <name type="scientific">Dorcoceras hygrometricum</name>
    <dbReference type="NCBI Taxonomy" id="472368"/>
    <lineage>
        <taxon>Eukaryota</taxon>
        <taxon>Viridiplantae</taxon>
        <taxon>Streptophyta</taxon>
        <taxon>Embryophyta</taxon>
        <taxon>Tracheophyta</taxon>
        <taxon>Spermatophyta</taxon>
        <taxon>Magnoliopsida</taxon>
        <taxon>eudicotyledons</taxon>
        <taxon>Gunneridae</taxon>
        <taxon>Pentapetalae</taxon>
        <taxon>asterids</taxon>
        <taxon>lamiids</taxon>
        <taxon>Lamiales</taxon>
        <taxon>Gesneriaceae</taxon>
        <taxon>Didymocarpoideae</taxon>
        <taxon>Trichosporeae</taxon>
        <taxon>Loxocarpinae</taxon>
        <taxon>Dorcoceras</taxon>
    </lineage>
</organism>